<evidence type="ECO:0000256" key="1">
    <source>
        <dbReference type="ARBA" id="ARBA00007323"/>
    </source>
</evidence>
<gene>
    <name evidence="8" type="primary">LOC106526899</name>
</gene>
<dbReference type="AlphaFoldDB" id="A0A2I4CAQ4"/>
<feature type="domain" description="EF-hand" evidence="6">
    <location>
        <begin position="71"/>
        <end position="106"/>
    </location>
</feature>
<proteinExistence type="inferred from homology"/>
<dbReference type="InParanoid" id="A0A2I4CAQ4"/>
<dbReference type="InterPro" id="IPR002048">
    <property type="entry name" value="EF_hand_dom"/>
</dbReference>
<accession>A0A2I4CAQ4</accession>
<keyword evidence="3" id="KW-0677">Repeat</keyword>
<dbReference type="STRING" id="52670.A0A2I4CAQ4"/>
<evidence type="ECO:0000256" key="4">
    <source>
        <dbReference type="ARBA" id="ARBA00022837"/>
    </source>
</evidence>
<dbReference type="PANTHER" id="PTHR11639">
    <property type="entry name" value="S100 CALCIUM-BINDING PROTEIN"/>
    <property type="match status" value="1"/>
</dbReference>
<dbReference type="PROSITE" id="PS00018">
    <property type="entry name" value="EF_HAND_1"/>
    <property type="match status" value="1"/>
</dbReference>
<dbReference type="KEGG" id="alim:106526899"/>
<comment type="similarity">
    <text evidence="1 5">Belongs to the S-100 family.</text>
</comment>
<dbReference type="InterPro" id="IPR013787">
    <property type="entry name" value="S100_Ca-bd_sub"/>
</dbReference>
<dbReference type="InterPro" id="IPR034325">
    <property type="entry name" value="S-100_dom"/>
</dbReference>
<dbReference type="GO" id="GO:0046914">
    <property type="term" value="F:transition metal ion binding"/>
    <property type="evidence" value="ECO:0007669"/>
    <property type="project" value="InterPro"/>
</dbReference>
<name>A0A2I4CAQ4_AUSLI</name>
<dbReference type="Gene3D" id="1.10.238.10">
    <property type="entry name" value="EF-hand"/>
    <property type="match status" value="1"/>
</dbReference>
<dbReference type="FunFam" id="1.10.238.10:FF:000044">
    <property type="entry name" value="Protein S100"/>
    <property type="match status" value="1"/>
</dbReference>
<organism evidence="7 8">
    <name type="scientific">Austrofundulus limnaeus</name>
    <name type="common">Annual killifish</name>
    <dbReference type="NCBI Taxonomy" id="52670"/>
    <lineage>
        <taxon>Eukaryota</taxon>
        <taxon>Metazoa</taxon>
        <taxon>Chordata</taxon>
        <taxon>Craniata</taxon>
        <taxon>Vertebrata</taxon>
        <taxon>Euteleostomi</taxon>
        <taxon>Actinopterygii</taxon>
        <taxon>Neopterygii</taxon>
        <taxon>Teleostei</taxon>
        <taxon>Neoteleostei</taxon>
        <taxon>Acanthomorphata</taxon>
        <taxon>Ovalentaria</taxon>
        <taxon>Atherinomorphae</taxon>
        <taxon>Cyprinodontiformes</taxon>
        <taxon>Rivulidae</taxon>
        <taxon>Austrofundulus</taxon>
    </lineage>
</organism>
<dbReference type="InterPro" id="IPR018247">
    <property type="entry name" value="EF_Hand_1_Ca_BS"/>
</dbReference>
<sequence>MSDKLQSLLHTPVSVSVQDCIMCSPLQNAVGDLIKVFHSYSGKEGDKYKLNKKELKIMLQQELPDFLNGTNDSFLVEKILYDLDDNKDGEVDFQEFVTLVSALAVASNKFFEDYVKEEERGNDEGH</sequence>
<evidence type="ECO:0000256" key="2">
    <source>
        <dbReference type="ARBA" id="ARBA00022723"/>
    </source>
</evidence>
<dbReference type="GO" id="GO:0005737">
    <property type="term" value="C:cytoplasm"/>
    <property type="evidence" value="ECO:0007669"/>
    <property type="project" value="TreeGrafter"/>
</dbReference>
<dbReference type="Pfam" id="PF01023">
    <property type="entry name" value="S_100"/>
    <property type="match status" value="1"/>
</dbReference>
<dbReference type="SUPFAM" id="SSF47473">
    <property type="entry name" value="EF-hand"/>
    <property type="match status" value="1"/>
</dbReference>
<dbReference type="InterPro" id="IPR011992">
    <property type="entry name" value="EF-hand-dom_pair"/>
</dbReference>
<dbReference type="GO" id="GO:0048306">
    <property type="term" value="F:calcium-dependent protein binding"/>
    <property type="evidence" value="ECO:0007669"/>
    <property type="project" value="TreeGrafter"/>
</dbReference>
<evidence type="ECO:0000313" key="8">
    <source>
        <dbReference type="RefSeq" id="XP_013877074.1"/>
    </source>
</evidence>
<dbReference type="GeneID" id="106526899"/>
<dbReference type="PROSITE" id="PS50222">
    <property type="entry name" value="EF_HAND_2"/>
    <property type="match status" value="1"/>
</dbReference>
<dbReference type="InterPro" id="IPR001751">
    <property type="entry name" value="S100/CaBP7/8-like_CS"/>
</dbReference>
<dbReference type="FunCoup" id="A0A2I4CAQ4">
    <property type="interactions" value="218"/>
</dbReference>
<keyword evidence="2 5" id="KW-0479">Metal-binding</keyword>
<dbReference type="OrthoDB" id="26525at2759"/>
<evidence type="ECO:0000256" key="5">
    <source>
        <dbReference type="RuleBase" id="RU361184"/>
    </source>
</evidence>
<evidence type="ECO:0000259" key="6">
    <source>
        <dbReference type="PROSITE" id="PS50222"/>
    </source>
</evidence>
<dbReference type="GO" id="GO:0005509">
    <property type="term" value="F:calcium ion binding"/>
    <property type="evidence" value="ECO:0007669"/>
    <property type="project" value="InterPro"/>
</dbReference>
<keyword evidence="4 5" id="KW-0106">Calcium</keyword>
<evidence type="ECO:0000313" key="7">
    <source>
        <dbReference type="Proteomes" id="UP000192220"/>
    </source>
</evidence>
<evidence type="ECO:0000256" key="3">
    <source>
        <dbReference type="ARBA" id="ARBA00022737"/>
    </source>
</evidence>
<dbReference type="SMART" id="SM00054">
    <property type="entry name" value="EFh"/>
    <property type="match status" value="1"/>
</dbReference>
<dbReference type="CDD" id="cd00213">
    <property type="entry name" value="S-100"/>
    <property type="match status" value="1"/>
</dbReference>
<dbReference type="PANTHER" id="PTHR11639:SF131">
    <property type="entry name" value="PROTEIN S100"/>
    <property type="match status" value="1"/>
</dbReference>
<dbReference type="RefSeq" id="XP_013877074.1">
    <property type="nucleotide sequence ID" value="XM_014021620.1"/>
</dbReference>
<reference evidence="8" key="1">
    <citation type="submission" date="2025-08" db="UniProtKB">
        <authorList>
            <consortium name="RefSeq"/>
        </authorList>
    </citation>
    <scope>IDENTIFICATION</scope>
    <source>
        <strain evidence="8">Quisiro</strain>
        <tissue evidence="8">Liver</tissue>
    </source>
</reference>
<protein>
    <recommendedName>
        <fullName evidence="5">Protein S100</fullName>
    </recommendedName>
    <alternativeName>
        <fullName evidence="5">S100 calcium-binding protein</fullName>
    </alternativeName>
</protein>
<keyword evidence="7" id="KW-1185">Reference proteome</keyword>
<dbReference type="Proteomes" id="UP000192220">
    <property type="component" value="Unplaced"/>
</dbReference>
<dbReference type="SMART" id="SM01394">
    <property type="entry name" value="S_100"/>
    <property type="match status" value="1"/>
</dbReference>
<dbReference type="PROSITE" id="PS00303">
    <property type="entry name" value="S100_CABP"/>
    <property type="match status" value="1"/>
</dbReference>